<evidence type="ECO:0000313" key="4">
    <source>
        <dbReference type="Proteomes" id="UP000318405"/>
    </source>
</evidence>
<dbReference type="AlphaFoldDB" id="A0A556B1Y5"/>
<evidence type="ECO:0000256" key="1">
    <source>
        <dbReference type="ARBA" id="ARBA00022801"/>
    </source>
</evidence>
<dbReference type="PANTHER" id="PTHR48081">
    <property type="entry name" value="AB HYDROLASE SUPERFAMILY PROTEIN C4A8.06C"/>
    <property type="match status" value="1"/>
</dbReference>
<dbReference type="GO" id="GO:0016787">
    <property type="term" value="F:hydrolase activity"/>
    <property type="evidence" value="ECO:0007669"/>
    <property type="project" value="UniProtKB-KW"/>
</dbReference>
<gene>
    <name evidence="3" type="ORF">FOZ76_00070</name>
</gene>
<dbReference type="RefSeq" id="WP_143946079.1">
    <property type="nucleotide sequence ID" value="NZ_BAABMB010000001.1"/>
</dbReference>
<dbReference type="InterPro" id="IPR049492">
    <property type="entry name" value="BD-FAE-like_dom"/>
</dbReference>
<dbReference type="InterPro" id="IPR029058">
    <property type="entry name" value="AB_hydrolase_fold"/>
</dbReference>
<sequence length="306" mass="33359">MTHPLPLQDAPAALRELMARLGPRWHQDIRAASAEAKAAYAPLLAAVDNSHAEVLRDVAYGEHPRQTLDVFVPKAVKPGAPVIAFVHGGAFMRGDKSGPQGMFDNVLYWFARHGFVGVNIEYRLAPEAMYPDAVHDVAAAVQWMHTHIAEHGGDPARMSLLGHSAGGTHVASYVFDSGVGYLGRHLAANILVSARLRADRSPENPNAGGVSSYFGDDFSVYERHSPMLFAHCSPLPTFVVTAEFENPLLDIYGLEFAHRLAVARRVAPRFLQLPRHNHASIMAHFNSGEEILGTHILDFLREAGAA</sequence>
<feature type="domain" description="BD-FAE-like" evidence="2">
    <location>
        <begin position="68"/>
        <end position="172"/>
    </location>
</feature>
<organism evidence="3 4">
    <name type="scientific">Verticiella sediminum</name>
    <dbReference type="NCBI Taxonomy" id="1247510"/>
    <lineage>
        <taxon>Bacteria</taxon>
        <taxon>Pseudomonadati</taxon>
        <taxon>Pseudomonadota</taxon>
        <taxon>Betaproteobacteria</taxon>
        <taxon>Burkholderiales</taxon>
        <taxon>Alcaligenaceae</taxon>
        <taxon>Verticiella</taxon>
    </lineage>
</organism>
<dbReference type="PANTHER" id="PTHR48081:SF33">
    <property type="entry name" value="KYNURENINE FORMAMIDASE"/>
    <property type="match status" value="1"/>
</dbReference>
<reference evidence="3 4" key="1">
    <citation type="submission" date="2019-07" db="EMBL/GenBank/DDBJ databases">
        <title>Qingshengfaniella alkalisoli gen. nov., sp. nov., isolated from saline soil.</title>
        <authorList>
            <person name="Xu L."/>
            <person name="Huang X.-X."/>
            <person name="Sun J.-Q."/>
        </authorList>
    </citation>
    <scope>NUCLEOTIDE SEQUENCE [LARGE SCALE GENOMIC DNA]</scope>
    <source>
        <strain evidence="3 4">DSM 27279</strain>
    </source>
</reference>
<comment type="caution">
    <text evidence="3">The sequence shown here is derived from an EMBL/GenBank/DDBJ whole genome shotgun (WGS) entry which is preliminary data.</text>
</comment>
<keyword evidence="1 3" id="KW-0378">Hydrolase</keyword>
<dbReference type="Gene3D" id="3.40.50.1820">
    <property type="entry name" value="alpha/beta hydrolase"/>
    <property type="match status" value="1"/>
</dbReference>
<evidence type="ECO:0000259" key="2">
    <source>
        <dbReference type="Pfam" id="PF20434"/>
    </source>
</evidence>
<protein>
    <submittedName>
        <fullName evidence="3">Alpha/beta hydrolase</fullName>
    </submittedName>
</protein>
<dbReference type="Pfam" id="PF20434">
    <property type="entry name" value="BD-FAE"/>
    <property type="match status" value="1"/>
</dbReference>
<dbReference type="InterPro" id="IPR050300">
    <property type="entry name" value="GDXG_lipolytic_enzyme"/>
</dbReference>
<name>A0A556B1Y5_9BURK</name>
<dbReference type="Proteomes" id="UP000318405">
    <property type="component" value="Unassembled WGS sequence"/>
</dbReference>
<proteinExistence type="predicted"/>
<evidence type="ECO:0000313" key="3">
    <source>
        <dbReference type="EMBL" id="TSH99170.1"/>
    </source>
</evidence>
<dbReference type="SUPFAM" id="SSF53474">
    <property type="entry name" value="alpha/beta-Hydrolases"/>
    <property type="match status" value="1"/>
</dbReference>
<accession>A0A556B1Y5</accession>
<dbReference type="OrthoDB" id="9771666at2"/>
<dbReference type="EMBL" id="VLTJ01000001">
    <property type="protein sequence ID" value="TSH99170.1"/>
    <property type="molecule type" value="Genomic_DNA"/>
</dbReference>
<keyword evidence="4" id="KW-1185">Reference proteome</keyword>